<feature type="region of interest" description="Disordered" evidence="4">
    <location>
        <begin position="76"/>
        <end position="100"/>
    </location>
</feature>
<dbReference type="SMART" id="SM00320">
    <property type="entry name" value="WD40"/>
    <property type="match status" value="5"/>
</dbReference>
<feature type="repeat" description="WD" evidence="3">
    <location>
        <begin position="97"/>
        <end position="128"/>
    </location>
</feature>
<feature type="region of interest" description="Disordered" evidence="4">
    <location>
        <begin position="527"/>
        <end position="546"/>
    </location>
</feature>
<dbReference type="OrthoDB" id="1932312at2759"/>
<feature type="repeat" description="WD" evidence="3">
    <location>
        <begin position="176"/>
        <end position="216"/>
    </location>
</feature>
<dbReference type="PANTHER" id="PTHR14221:SF0">
    <property type="entry name" value="WD REPEAT-CONTAINING PROTEIN 44"/>
    <property type="match status" value="1"/>
</dbReference>
<dbReference type="Gene3D" id="2.130.10.10">
    <property type="entry name" value="YVTN repeat-like/Quinoprotein amine dehydrogenase"/>
    <property type="match status" value="1"/>
</dbReference>
<feature type="region of interest" description="Disordered" evidence="4">
    <location>
        <begin position="598"/>
        <end position="622"/>
    </location>
</feature>
<dbReference type="SUPFAM" id="SSF50978">
    <property type="entry name" value="WD40 repeat-like"/>
    <property type="match status" value="1"/>
</dbReference>
<proteinExistence type="predicted"/>
<dbReference type="InterPro" id="IPR036322">
    <property type="entry name" value="WD40_repeat_dom_sf"/>
</dbReference>
<dbReference type="STRING" id="717646.M2NFF3"/>
<evidence type="ECO:0008006" key="7">
    <source>
        <dbReference type="Google" id="ProtNLM"/>
    </source>
</evidence>
<sequence length="622" mass="69280">MGGAKKREAEEDAAETESLSGEDRPEGNAATVFAESVNNFGFSPRHAQPPMYIKVRAKNKSKREFDHLFLAQELRSSKRRKLNRQNSGNKLRRKNAAPQEADTVWAMQFSKDGKYLAAAGNDGVVRVWAVLASPEDREQHEQQEQDESGESEPNGSESPASHLSAPVFQSHPIREYEGHTATVLDLGWSKNGFLLTSSMDKTVRLWHLSRPECLCTFKHNDFVPSIAFHPKDDRFFLAGSLDSKLRLWSIPDKNVAYMAQFPDMITAVAFSPDGKYAIAGGLSGLCMVFETDGLKYQSQWHVRSTRGQNAKGSKITNIQAAYSANGDVKLLITSNDSRVRRYNLRDKALELKLKGHENNSSQIRAHLSDCGRYVVCGSEDKKAYIWSMEPVDAEKSEKRPVEMFKAHDSITTAVCIAPGKTRHHLSRSYDPVYSLCNPEPVMLMSRAERTASHGSTPTDSGSVLHTPATTDGRFERPQPSPAYLARSSHKEGNIIVTADYVGQIKVFRQDCAWSKRRADDDRSSLFAKRTGRSSRTGSLATKRNGGKELLARQHLRMKAGGRPLSIQVVALHRVPSSYGLKPQPSLTAHLLQRRISPTTAPRTPTLQHQEVVPRRPPRLLTG</sequence>
<dbReference type="PRINTS" id="PR00320">
    <property type="entry name" value="GPROTEINBRPT"/>
</dbReference>
<dbReference type="PANTHER" id="PTHR14221">
    <property type="entry name" value="WD REPEAT DOMAIN 44"/>
    <property type="match status" value="1"/>
</dbReference>
<evidence type="ECO:0000313" key="5">
    <source>
        <dbReference type="EMBL" id="EMC97964.1"/>
    </source>
</evidence>
<dbReference type="KEGG" id="bcom:BAUCODRAFT_409547"/>
<dbReference type="InterPro" id="IPR040324">
    <property type="entry name" value="WDR44/Dgr2"/>
</dbReference>
<keyword evidence="1 3" id="KW-0853">WD repeat</keyword>
<dbReference type="InterPro" id="IPR015943">
    <property type="entry name" value="WD40/YVTN_repeat-like_dom_sf"/>
</dbReference>
<keyword evidence="6" id="KW-1185">Reference proteome</keyword>
<dbReference type="CDD" id="cd00200">
    <property type="entry name" value="WD40"/>
    <property type="match status" value="1"/>
</dbReference>
<dbReference type="Pfam" id="PF00400">
    <property type="entry name" value="WD40"/>
    <property type="match status" value="5"/>
</dbReference>
<dbReference type="HOGENOM" id="CLU_004759_4_1_1"/>
<feature type="compositionally biased region" description="Polar residues" evidence="4">
    <location>
        <begin position="452"/>
        <end position="469"/>
    </location>
</feature>
<feature type="region of interest" description="Disordered" evidence="4">
    <location>
        <begin position="1"/>
        <end position="28"/>
    </location>
</feature>
<feature type="compositionally biased region" description="Polar residues" evidence="4">
    <location>
        <begin position="598"/>
        <end position="608"/>
    </location>
</feature>
<evidence type="ECO:0000256" key="3">
    <source>
        <dbReference type="PROSITE-ProRule" id="PRU00221"/>
    </source>
</evidence>
<dbReference type="PROSITE" id="PS50082">
    <property type="entry name" value="WD_REPEATS_2"/>
    <property type="match status" value="3"/>
</dbReference>
<dbReference type="InterPro" id="IPR020472">
    <property type="entry name" value="WD40_PAC1"/>
</dbReference>
<accession>M2NFF3</accession>
<keyword evidence="2" id="KW-0677">Repeat</keyword>
<feature type="region of interest" description="Disordered" evidence="4">
    <location>
        <begin position="135"/>
        <end position="163"/>
    </location>
</feature>
<dbReference type="eggNOG" id="KOG0283">
    <property type="taxonomic scope" value="Eukaryota"/>
</dbReference>
<dbReference type="InterPro" id="IPR001680">
    <property type="entry name" value="WD40_rpt"/>
</dbReference>
<protein>
    <recommendedName>
        <fullName evidence="7">Anaphase-promoting complex subunit 4 WD40 domain-containing protein</fullName>
    </recommendedName>
</protein>
<feature type="repeat" description="WD" evidence="3">
    <location>
        <begin position="216"/>
        <end position="258"/>
    </location>
</feature>
<gene>
    <name evidence="5" type="ORF">BAUCODRAFT_409547</name>
</gene>
<evidence type="ECO:0000256" key="2">
    <source>
        <dbReference type="ARBA" id="ARBA00022737"/>
    </source>
</evidence>
<organism evidence="5 6">
    <name type="scientific">Baudoinia panamericana (strain UAMH 10762)</name>
    <name type="common">Angels' share fungus</name>
    <name type="synonym">Baudoinia compniacensis (strain UAMH 10762)</name>
    <dbReference type="NCBI Taxonomy" id="717646"/>
    <lineage>
        <taxon>Eukaryota</taxon>
        <taxon>Fungi</taxon>
        <taxon>Dikarya</taxon>
        <taxon>Ascomycota</taxon>
        <taxon>Pezizomycotina</taxon>
        <taxon>Dothideomycetes</taxon>
        <taxon>Dothideomycetidae</taxon>
        <taxon>Mycosphaerellales</taxon>
        <taxon>Teratosphaeriaceae</taxon>
        <taxon>Baudoinia</taxon>
    </lineage>
</organism>
<dbReference type="OMA" id="CHIKEES"/>
<name>M2NFF3_BAUPA</name>
<dbReference type="EMBL" id="KB445553">
    <property type="protein sequence ID" value="EMC97964.1"/>
    <property type="molecule type" value="Genomic_DNA"/>
</dbReference>
<dbReference type="GeneID" id="19114043"/>
<reference evidence="5 6" key="1">
    <citation type="journal article" date="2012" name="PLoS Pathog.">
        <title>Diverse lifestyles and strategies of plant pathogenesis encoded in the genomes of eighteen Dothideomycetes fungi.</title>
        <authorList>
            <person name="Ohm R.A."/>
            <person name="Feau N."/>
            <person name="Henrissat B."/>
            <person name="Schoch C.L."/>
            <person name="Horwitz B.A."/>
            <person name="Barry K.W."/>
            <person name="Condon B.J."/>
            <person name="Copeland A.C."/>
            <person name="Dhillon B."/>
            <person name="Glaser F."/>
            <person name="Hesse C.N."/>
            <person name="Kosti I."/>
            <person name="LaButti K."/>
            <person name="Lindquist E.A."/>
            <person name="Lucas S."/>
            <person name="Salamov A.A."/>
            <person name="Bradshaw R.E."/>
            <person name="Ciuffetti L."/>
            <person name="Hamelin R.C."/>
            <person name="Kema G.H.J."/>
            <person name="Lawrence C."/>
            <person name="Scott J.A."/>
            <person name="Spatafora J.W."/>
            <person name="Turgeon B.G."/>
            <person name="de Wit P.J.G.M."/>
            <person name="Zhong S."/>
            <person name="Goodwin S.B."/>
            <person name="Grigoriev I.V."/>
        </authorList>
    </citation>
    <scope>NUCLEOTIDE SEQUENCE [LARGE SCALE GENOMIC DNA]</scope>
    <source>
        <strain evidence="5 6">UAMH 10762</strain>
    </source>
</reference>
<evidence type="ECO:0000313" key="6">
    <source>
        <dbReference type="Proteomes" id="UP000011761"/>
    </source>
</evidence>
<feature type="region of interest" description="Disordered" evidence="4">
    <location>
        <begin position="448"/>
        <end position="486"/>
    </location>
</feature>
<dbReference type="AlphaFoldDB" id="M2NFF3"/>
<dbReference type="Proteomes" id="UP000011761">
    <property type="component" value="Unassembled WGS sequence"/>
</dbReference>
<dbReference type="RefSeq" id="XP_007674822.1">
    <property type="nucleotide sequence ID" value="XM_007676632.1"/>
</dbReference>
<dbReference type="PROSITE" id="PS50294">
    <property type="entry name" value="WD_REPEATS_REGION"/>
    <property type="match status" value="3"/>
</dbReference>
<evidence type="ECO:0000256" key="4">
    <source>
        <dbReference type="SAM" id="MobiDB-lite"/>
    </source>
</evidence>
<evidence type="ECO:0000256" key="1">
    <source>
        <dbReference type="ARBA" id="ARBA00022574"/>
    </source>
</evidence>